<dbReference type="CDD" id="cd00405">
    <property type="entry name" value="PRAI"/>
    <property type="match status" value="1"/>
</dbReference>
<gene>
    <name evidence="9" type="primary">trpF</name>
    <name evidence="11" type="ORF">IQ10_00571</name>
</gene>
<evidence type="ECO:0000256" key="7">
    <source>
        <dbReference type="ARBA" id="ARBA00023141"/>
    </source>
</evidence>
<protein>
    <recommendedName>
        <fullName evidence="4 9">N-(5'-phosphoribosyl)anthranilate isomerase</fullName>
        <shortName evidence="9">PRAI</shortName>
        <ecNumber evidence="3 9">5.3.1.24</ecNumber>
    </recommendedName>
</protein>
<comment type="pathway">
    <text evidence="2 9">Amino-acid biosynthesis; L-tryptophan biosynthesis; L-tryptophan from chorismate: step 3/5.</text>
</comment>
<dbReference type="SUPFAM" id="SSF51366">
    <property type="entry name" value="Ribulose-phoshate binding barrel"/>
    <property type="match status" value="1"/>
</dbReference>
<evidence type="ECO:0000256" key="1">
    <source>
        <dbReference type="ARBA" id="ARBA00001164"/>
    </source>
</evidence>
<evidence type="ECO:0000256" key="5">
    <source>
        <dbReference type="ARBA" id="ARBA00022605"/>
    </source>
</evidence>
<dbReference type="InterPro" id="IPR044643">
    <property type="entry name" value="TrpF_fam"/>
</dbReference>
<dbReference type="PANTHER" id="PTHR42894">
    <property type="entry name" value="N-(5'-PHOSPHORIBOSYL)ANTHRANILATE ISOMERASE"/>
    <property type="match status" value="1"/>
</dbReference>
<evidence type="ECO:0000256" key="4">
    <source>
        <dbReference type="ARBA" id="ARBA00022272"/>
    </source>
</evidence>
<evidence type="ECO:0000256" key="8">
    <source>
        <dbReference type="ARBA" id="ARBA00023235"/>
    </source>
</evidence>
<comment type="similarity">
    <text evidence="9">Belongs to the TrpF family.</text>
</comment>
<dbReference type="EMBL" id="VLKZ01000002">
    <property type="protein sequence ID" value="TWI58863.1"/>
    <property type="molecule type" value="Genomic_DNA"/>
</dbReference>
<accession>A0A562QQB1</accession>
<keyword evidence="8 9" id="KW-0413">Isomerase</keyword>
<dbReference type="Proteomes" id="UP000315711">
    <property type="component" value="Unassembled WGS sequence"/>
</dbReference>
<evidence type="ECO:0000313" key="12">
    <source>
        <dbReference type="Proteomes" id="UP000315711"/>
    </source>
</evidence>
<dbReference type="AlphaFoldDB" id="A0A562QQB1"/>
<dbReference type="Pfam" id="PF00697">
    <property type="entry name" value="PRAI"/>
    <property type="match status" value="1"/>
</dbReference>
<evidence type="ECO:0000256" key="6">
    <source>
        <dbReference type="ARBA" id="ARBA00022822"/>
    </source>
</evidence>
<dbReference type="EC" id="5.3.1.24" evidence="3 9"/>
<dbReference type="InterPro" id="IPR013785">
    <property type="entry name" value="Aldolase_TIM"/>
</dbReference>
<keyword evidence="6 9" id="KW-0822">Tryptophan biosynthesis</keyword>
<dbReference type="OrthoDB" id="9786954at2"/>
<dbReference type="GO" id="GO:0004640">
    <property type="term" value="F:phosphoribosylanthranilate isomerase activity"/>
    <property type="evidence" value="ECO:0007669"/>
    <property type="project" value="UniProtKB-UniRule"/>
</dbReference>
<keyword evidence="5 9" id="KW-0028">Amino-acid biosynthesis</keyword>
<comment type="catalytic activity">
    <reaction evidence="1 9">
        <text>N-(5-phospho-beta-D-ribosyl)anthranilate = 1-(2-carboxyphenylamino)-1-deoxy-D-ribulose 5-phosphate</text>
        <dbReference type="Rhea" id="RHEA:21540"/>
        <dbReference type="ChEBI" id="CHEBI:18277"/>
        <dbReference type="ChEBI" id="CHEBI:58613"/>
        <dbReference type="EC" id="5.3.1.24"/>
    </reaction>
</comment>
<dbReference type="Gene3D" id="3.20.20.70">
    <property type="entry name" value="Aldolase class I"/>
    <property type="match status" value="1"/>
</dbReference>
<evidence type="ECO:0000259" key="10">
    <source>
        <dbReference type="Pfam" id="PF00697"/>
    </source>
</evidence>
<keyword evidence="12" id="KW-1185">Reference proteome</keyword>
<name>A0A562QQB1_9BACI</name>
<dbReference type="InterPro" id="IPR001240">
    <property type="entry name" value="PRAI_dom"/>
</dbReference>
<dbReference type="GO" id="GO:0000162">
    <property type="term" value="P:L-tryptophan biosynthetic process"/>
    <property type="evidence" value="ECO:0007669"/>
    <property type="project" value="UniProtKB-UniRule"/>
</dbReference>
<dbReference type="NCBIfam" id="NF002301">
    <property type="entry name" value="PRK01222.2-1"/>
    <property type="match status" value="1"/>
</dbReference>
<dbReference type="HAMAP" id="MF_00135">
    <property type="entry name" value="PRAI"/>
    <property type="match status" value="1"/>
</dbReference>
<dbReference type="RefSeq" id="WP_144448971.1">
    <property type="nucleotide sequence ID" value="NZ_VLKZ01000002.1"/>
</dbReference>
<comment type="caution">
    <text evidence="11">The sequence shown here is derived from an EMBL/GenBank/DDBJ whole genome shotgun (WGS) entry which is preliminary data.</text>
</comment>
<dbReference type="PANTHER" id="PTHR42894:SF1">
    <property type="entry name" value="N-(5'-PHOSPHORIBOSYL)ANTHRANILATE ISOMERASE"/>
    <property type="match status" value="1"/>
</dbReference>
<reference evidence="11 12" key="1">
    <citation type="journal article" date="2015" name="Stand. Genomic Sci.">
        <title>Genomic Encyclopedia of Bacterial and Archaeal Type Strains, Phase III: the genomes of soil and plant-associated and newly described type strains.</title>
        <authorList>
            <person name="Whitman W.B."/>
            <person name="Woyke T."/>
            <person name="Klenk H.P."/>
            <person name="Zhou Y."/>
            <person name="Lilburn T.G."/>
            <person name="Beck B.J."/>
            <person name="De Vos P."/>
            <person name="Vandamme P."/>
            <person name="Eisen J.A."/>
            <person name="Garrity G."/>
            <person name="Hugenholtz P."/>
            <person name="Kyrpides N.C."/>
        </authorList>
    </citation>
    <scope>NUCLEOTIDE SEQUENCE [LARGE SCALE GENOMIC DNA]</scope>
    <source>
        <strain evidence="11 12">CGMCC 1.10116</strain>
    </source>
</reference>
<proteinExistence type="inferred from homology"/>
<organism evidence="11 12">
    <name type="scientific">Halalkalibacter nanhaiisediminis</name>
    <dbReference type="NCBI Taxonomy" id="688079"/>
    <lineage>
        <taxon>Bacteria</taxon>
        <taxon>Bacillati</taxon>
        <taxon>Bacillota</taxon>
        <taxon>Bacilli</taxon>
        <taxon>Bacillales</taxon>
        <taxon>Bacillaceae</taxon>
        <taxon>Halalkalibacter</taxon>
    </lineage>
</organism>
<evidence type="ECO:0000256" key="9">
    <source>
        <dbReference type="HAMAP-Rule" id="MF_00135"/>
    </source>
</evidence>
<evidence type="ECO:0000256" key="3">
    <source>
        <dbReference type="ARBA" id="ARBA00012572"/>
    </source>
</evidence>
<evidence type="ECO:0000256" key="2">
    <source>
        <dbReference type="ARBA" id="ARBA00004664"/>
    </source>
</evidence>
<keyword evidence="7 9" id="KW-0057">Aromatic amino acid biosynthesis</keyword>
<sequence>MAPLLKLCGNHSEGDIEVVFHSSADYVGFVFAKSKRKVERNQVIEWLEKQGPKGNKKLVALFVNAATKDIVQAIEGIPFDIIQCHGNESAEQVAEVKDKTGLDVWKVIHHNEDALSLMKTYKGIADGYIVDCKVGNQWGGTGVSFDWKYTPSYINEGRVQQVPVFIAGGIKPMNIDELLRYQPDGIDVSSGIEENGKKSSKLIRQLEERMNRNGSDVSR</sequence>
<dbReference type="UniPathway" id="UPA00035">
    <property type="reaction ID" value="UER00042"/>
</dbReference>
<dbReference type="InterPro" id="IPR011060">
    <property type="entry name" value="RibuloseP-bd_barrel"/>
</dbReference>
<feature type="domain" description="N-(5'phosphoribosyl) anthranilate isomerase (PRAI)" evidence="10">
    <location>
        <begin position="6"/>
        <end position="208"/>
    </location>
</feature>
<evidence type="ECO:0000313" key="11">
    <source>
        <dbReference type="EMBL" id="TWI58863.1"/>
    </source>
</evidence>